<sequence>MKTIKIGLAVALLALATACKYGDESSENAPADQSETKAMGESGSVEMAGNASKTNIPERKLVRTADIKFKVKDVAKSTYAIESTVNRYGGLITNNNLQSHISEVSRTKVSRDSLRETTQYVVENNLTLRVPNRALDTVVKAIAHEIQYLDYRVIKADDVALQMLANQLAQQRNAKHNARLADGVDRVGKKLNQVADAENNLLGKDEQSDNAAIQNLSLQDQVNFSTITLAMYQNESVRSELVAIAKTPGDYSSFGLEIWDGVKNGWFILERIIAFFVQLWSLFLIGGIAVFVFRRYLRKKPISISN</sequence>
<evidence type="ECO:0000256" key="1">
    <source>
        <dbReference type="SAM" id="MobiDB-lite"/>
    </source>
</evidence>
<dbReference type="InterPro" id="IPR025645">
    <property type="entry name" value="DUF4349"/>
</dbReference>
<accession>A0A1G5B574</accession>
<dbReference type="Proteomes" id="UP000199354">
    <property type="component" value="Unassembled WGS sequence"/>
</dbReference>
<dbReference type="PROSITE" id="PS51257">
    <property type="entry name" value="PROKAR_LIPOPROTEIN"/>
    <property type="match status" value="1"/>
</dbReference>
<name>A0A1G5B574_9FLAO</name>
<reference evidence="5 6" key="1">
    <citation type="submission" date="2016-10" db="EMBL/GenBank/DDBJ databases">
        <authorList>
            <person name="de Groot N.N."/>
        </authorList>
    </citation>
    <scope>NUCLEOTIDE SEQUENCE [LARGE SCALE GENOMIC DNA]</scope>
    <source>
        <strain evidence="5 6">CGMCC 1.7031</strain>
    </source>
</reference>
<dbReference type="STRING" id="490189.SAMN02927903_00253"/>
<feature type="signal peptide" evidence="3">
    <location>
        <begin position="1"/>
        <end position="22"/>
    </location>
</feature>
<evidence type="ECO:0000256" key="2">
    <source>
        <dbReference type="SAM" id="Phobius"/>
    </source>
</evidence>
<evidence type="ECO:0000313" key="5">
    <source>
        <dbReference type="EMBL" id="SCX85160.1"/>
    </source>
</evidence>
<dbReference type="OrthoDB" id="8704559at2"/>
<dbReference type="EMBL" id="FMVF01000002">
    <property type="protein sequence ID" value="SCX85160.1"/>
    <property type="molecule type" value="Genomic_DNA"/>
</dbReference>
<evidence type="ECO:0000313" key="6">
    <source>
        <dbReference type="Proteomes" id="UP000199354"/>
    </source>
</evidence>
<dbReference type="AlphaFoldDB" id="A0A1G5B574"/>
<keyword evidence="2" id="KW-0472">Membrane</keyword>
<proteinExistence type="predicted"/>
<feature type="region of interest" description="Disordered" evidence="1">
    <location>
        <begin position="24"/>
        <end position="49"/>
    </location>
</feature>
<feature type="transmembrane region" description="Helical" evidence="2">
    <location>
        <begin position="272"/>
        <end position="293"/>
    </location>
</feature>
<dbReference type="Pfam" id="PF14257">
    <property type="entry name" value="DUF4349"/>
    <property type="match status" value="1"/>
</dbReference>
<keyword evidence="2" id="KW-1133">Transmembrane helix</keyword>
<keyword evidence="3" id="KW-0732">Signal</keyword>
<organism evidence="5 6">
    <name type="scientific">Flavobacterium caeni</name>
    <dbReference type="NCBI Taxonomy" id="490189"/>
    <lineage>
        <taxon>Bacteria</taxon>
        <taxon>Pseudomonadati</taxon>
        <taxon>Bacteroidota</taxon>
        <taxon>Flavobacteriia</taxon>
        <taxon>Flavobacteriales</taxon>
        <taxon>Flavobacteriaceae</taxon>
        <taxon>Flavobacterium</taxon>
    </lineage>
</organism>
<keyword evidence="6" id="KW-1185">Reference proteome</keyword>
<feature type="chain" id="PRO_5011752110" description="DUF4349 domain-containing protein" evidence="3">
    <location>
        <begin position="23"/>
        <end position="306"/>
    </location>
</feature>
<protein>
    <recommendedName>
        <fullName evidence="4">DUF4349 domain-containing protein</fullName>
    </recommendedName>
</protein>
<dbReference type="RefSeq" id="WP_091140370.1">
    <property type="nucleotide sequence ID" value="NZ_FMVF01000002.1"/>
</dbReference>
<evidence type="ECO:0000256" key="3">
    <source>
        <dbReference type="SAM" id="SignalP"/>
    </source>
</evidence>
<feature type="domain" description="DUF4349" evidence="4">
    <location>
        <begin position="59"/>
        <end position="293"/>
    </location>
</feature>
<evidence type="ECO:0000259" key="4">
    <source>
        <dbReference type="Pfam" id="PF14257"/>
    </source>
</evidence>
<gene>
    <name evidence="5" type="ORF">SAMN02927903_00253</name>
</gene>
<keyword evidence="2" id="KW-0812">Transmembrane</keyword>